<keyword evidence="4 6" id="KW-1133">Transmembrane helix</keyword>
<sequence>MMAAKKQDFRVKLSVCSVVAFLLLFMAARLALLLLNRDFFSALGGGEIFSAFLNGARFDLSIIALFVGPVVFLLNWPVKSPRWVKIWASVLVVQWIFLAGFLIGDLIYFPKVNRHIAEEIIQLSNDWGFIISYIFTQTWLPLVLLLGLLAFAVWGISRLTDKYYAPRQWGIAKNAGFLLLLIALCVLGIRGHLGGGKSLGVADVYNYTDSPAGSALILNGAFTAYQVGRKGTLDVVNPYPVEQAVKTTQKLFISPDEELPDPAYPLMRRHTDEQDHQHYNILIVLLEGWHPYYVDGLSGNHFGATPVFDQILTDGVTFTNAYAVGQRSIFGFAAVFAGLPWVPGLPMFGYGLELAALSPMPKHFSNMGYYTFFAQTSRRSSYRLCALASYLGAQESYGWEDMPQLLAYQEKAPFGYDYDAMMFAADKIKNRKQKNFMGMLFTGITHEPFTSTLPQFDKYPYDTWEHGFLNTLSFADWSIGELLKRARQDGWFDDTIFVFVADHTSGGPADDSLKNHFRIPMVIYAPNILKPRQIDYIVSQTDLIPTIYRLTGLTPAYTAFGRDMLDETDADKRVALVSEGVNIGLVTPQGEIRHGGGKILSSQAYTPGFDEQQAEETLLALDKTAQTLLTENRWYNPAFDAAAVKETQQNGK</sequence>
<dbReference type="SUPFAM" id="SSF53649">
    <property type="entry name" value="Alkaline phosphatase-like"/>
    <property type="match status" value="1"/>
</dbReference>
<feature type="domain" description="Sulfatase N-terminal" evidence="7">
    <location>
        <begin position="280"/>
        <end position="552"/>
    </location>
</feature>
<proteinExistence type="predicted"/>
<organism evidence="8 9">
    <name type="scientific">Candidatus Avelusimicrobium gallicola</name>
    <dbReference type="NCBI Taxonomy" id="2562704"/>
    <lineage>
        <taxon>Bacteria</taxon>
        <taxon>Pseudomonadati</taxon>
        <taxon>Elusimicrobiota</taxon>
        <taxon>Elusimicrobia</taxon>
        <taxon>Elusimicrobiales</taxon>
        <taxon>Elusimicrobiaceae</taxon>
        <taxon>Candidatus Avelusimicrobium</taxon>
    </lineage>
</organism>
<dbReference type="InterPro" id="IPR000917">
    <property type="entry name" value="Sulfatase_N"/>
</dbReference>
<evidence type="ECO:0000256" key="4">
    <source>
        <dbReference type="ARBA" id="ARBA00022989"/>
    </source>
</evidence>
<protein>
    <recommendedName>
        <fullName evidence="7">Sulfatase N-terminal domain-containing protein</fullName>
    </recommendedName>
</protein>
<dbReference type="PANTHER" id="PTHR47371:SF3">
    <property type="entry name" value="PHOSPHOGLYCEROL TRANSFERASE I"/>
    <property type="match status" value="1"/>
</dbReference>
<dbReference type="InterPro" id="IPR017850">
    <property type="entry name" value="Alkaline_phosphatase_core_sf"/>
</dbReference>
<keyword evidence="9" id="KW-1185">Reference proteome</keyword>
<dbReference type="GO" id="GO:0005886">
    <property type="term" value="C:plasma membrane"/>
    <property type="evidence" value="ECO:0007669"/>
    <property type="project" value="UniProtKB-SubCell"/>
</dbReference>
<feature type="transmembrane region" description="Helical" evidence="6">
    <location>
        <begin position="175"/>
        <end position="193"/>
    </location>
</feature>
<keyword evidence="5 6" id="KW-0472">Membrane</keyword>
<dbReference type="PANTHER" id="PTHR47371">
    <property type="entry name" value="LIPOTEICHOIC ACID SYNTHASE"/>
    <property type="match status" value="1"/>
</dbReference>
<keyword evidence="3 6" id="KW-0812">Transmembrane</keyword>
<feature type="transmembrane region" description="Helical" evidence="6">
    <location>
        <begin position="86"/>
        <end position="109"/>
    </location>
</feature>
<evidence type="ECO:0000313" key="9">
    <source>
        <dbReference type="Proteomes" id="UP000196368"/>
    </source>
</evidence>
<dbReference type="Gene3D" id="3.40.720.10">
    <property type="entry name" value="Alkaline Phosphatase, subunit A"/>
    <property type="match status" value="1"/>
</dbReference>
<evidence type="ECO:0000313" key="8">
    <source>
        <dbReference type="EMBL" id="OUO56431.1"/>
    </source>
</evidence>
<keyword evidence="2" id="KW-1003">Cell membrane</keyword>
<reference evidence="9" key="1">
    <citation type="submission" date="2017-04" db="EMBL/GenBank/DDBJ databases">
        <title>Function of individual gut microbiota members based on whole genome sequencing of pure cultures obtained from chicken caecum.</title>
        <authorList>
            <person name="Medvecky M."/>
            <person name="Cejkova D."/>
            <person name="Polansky O."/>
            <person name="Karasova D."/>
            <person name="Kubasova T."/>
            <person name="Cizek A."/>
            <person name="Rychlik I."/>
        </authorList>
    </citation>
    <scope>NUCLEOTIDE SEQUENCE [LARGE SCALE GENOMIC DNA]</scope>
    <source>
        <strain evidence="9">An273</strain>
    </source>
</reference>
<dbReference type="Proteomes" id="UP000196368">
    <property type="component" value="Unassembled WGS sequence"/>
</dbReference>
<evidence type="ECO:0000256" key="6">
    <source>
        <dbReference type="SAM" id="Phobius"/>
    </source>
</evidence>
<comment type="caution">
    <text evidence="8">The sequence shown here is derived from an EMBL/GenBank/DDBJ whole genome shotgun (WGS) entry which is preliminary data.</text>
</comment>
<gene>
    <name evidence="8" type="ORF">B5F75_04345</name>
</gene>
<evidence type="ECO:0000256" key="3">
    <source>
        <dbReference type="ARBA" id="ARBA00022692"/>
    </source>
</evidence>
<evidence type="ECO:0000256" key="1">
    <source>
        <dbReference type="ARBA" id="ARBA00004651"/>
    </source>
</evidence>
<dbReference type="InterPro" id="IPR050448">
    <property type="entry name" value="OpgB/LTA_synthase_biosynth"/>
</dbReference>
<feature type="transmembrane region" description="Helical" evidence="6">
    <location>
        <begin position="129"/>
        <end position="154"/>
    </location>
</feature>
<evidence type="ECO:0000256" key="5">
    <source>
        <dbReference type="ARBA" id="ARBA00023136"/>
    </source>
</evidence>
<name>A0A1Y4DM03_9BACT</name>
<evidence type="ECO:0000256" key="2">
    <source>
        <dbReference type="ARBA" id="ARBA00022475"/>
    </source>
</evidence>
<accession>A0A1Y4DM03</accession>
<dbReference type="AlphaFoldDB" id="A0A1Y4DM03"/>
<feature type="transmembrane region" description="Helical" evidence="6">
    <location>
        <begin position="55"/>
        <end position="74"/>
    </location>
</feature>
<dbReference type="EMBL" id="NFJD01000003">
    <property type="protein sequence ID" value="OUO56431.1"/>
    <property type="molecule type" value="Genomic_DNA"/>
</dbReference>
<dbReference type="RefSeq" id="WP_087288325.1">
    <property type="nucleotide sequence ID" value="NZ_NFJD01000003.1"/>
</dbReference>
<dbReference type="CDD" id="cd16015">
    <property type="entry name" value="LTA_synthase"/>
    <property type="match status" value="1"/>
</dbReference>
<evidence type="ECO:0000259" key="7">
    <source>
        <dbReference type="Pfam" id="PF00884"/>
    </source>
</evidence>
<dbReference type="Pfam" id="PF00884">
    <property type="entry name" value="Sulfatase"/>
    <property type="match status" value="1"/>
</dbReference>
<dbReference type="OrthoDB" id="9760224at2"/>
<comment type="subcellular location">
    <subcellularLocation>
        <location evidence="1">Cell membrane</location>
        <topology evidence="1">Multi-pass membrane protein</topology>
    </subcellularLocation>
</comment>